<organism evidence="1">
    <name type="scientific">freshwater metagenome</name>
    <dbReference type="NCBI Taxonomy" id="449393"/>
    <lineage>
        <taxon>unclassified sequences</taxon>
        <taxon>metagenomes</taxon>
        <taxon>ecological metagenomes</taxon>
    </lineage>
</organism>
<sequence>MIWALAQPWRAFKNGVIMSDFTGPGRKSEISIIKSVNVLGSNFPTSSRWPGDSI</sequence>
<protein>
    <submittedName>
        <fullName evidence="1">Unannotated protein</fullName>
    </submittedName>
</protein>
<reference evidence="1" key="1">
    <citation type="submission" date="2020-05" db="EMBL/GenBank/DDBJ databases">
        <authorList>
            <person name="Chiriac C."/>
            <person name="Salcher M."/>
            <person name="Ghai R."/>
            <person name="Kavagutti S V."/>
        </authorList>
    </citation>
    <scope>NUCLEOTIDE SEQUENCE</scope>
</reference>
<evidence type="ECO:0000313" key="2">
    <source>
        <dbReference type="EMBL" id="CAB5061792.1"/>
    </source>
</evidence>
<gene>
    <name evidence="1" type="ORF">UFOPK3078_01339</name>
    <name evidence="2" type="ORF">UFOPK4337_01109</name>
</gene>
<proteinExistence type="predicted"/>
<dbReference type="EMBL" id="CAFBQM010000063">
    <property type="protein sequence ID" value="CAB5061792.1"/>
    <property type="molecule type" value="Genomic_DNA"/>
</dbReference>
<evidence type="ECO:0000313" key="1">
    <source>
        <dbReference type="EMBL" id="CAB4815789.1"/>
    </source>
</evidence>
<accession>A0A6J6Z2Z6</accession>
<dbReference type="AlphaFoldDB" id="A0A6J6Z2Z6"/>
<dbReference type="EMBL" id="CAFAAU010000062">
    <property type="protein sequence ID" value="CAB4815789.1"/>
    <property type="molecule type" value="Genomic_DNA"/>
</dbReference>
<name>A0A6J6Z2Z6_9ZZZZ</name>